<dbReference type="RefSeq" id="WP_114789580.1">
    <property type="nucleotide sequence ID" value="NZ_CP139960.1"/>
</dbReference>
<dbReference type="EMBL" id="CP139960">
    <property type="protein sequence ID" value="WQD40195.1"/>
    <property type="molecule type" value="Genomic_DNA"/>
</dbReference>
<dbReference type="Proteomes" id="UP001325680">
    <property type="component" value="Chromosome"/>
</dbReference>
<evidence type="ECO:0000313" key="3">
    <source>
        <dbReference type="Proteomes" id="UP001325680"/>
    </source>
</evidence>
<gene>
    <name evidence="2" type="ORF">U0035_08565</name>
</gene>
<evidence type="ECO:0000256" key="1">
    <source>
        <dbReference type="SAM" id="Coils"/>
    </source>
</evidence>
<organism evidence="2 3">
    <name type="scientific">Niabella yanshanensis</name>
    <dbReference type="NCBI Taxonomy" id="577386"/>
    <lineage>
        <taxon>Bacteria</taxon>
        <taxon>Pseudomonadati</taxon>
        <taxon>Bacteroidota</taxon>
        <taxon>Chitinophagia</taxon>
        <taxon>Chitinophagales</taxon>
        <taxon>Chitinophagaceae</taxon>
        <taxon>Niabella</taxon>
    </lineage>
</organism>
<reference evidence="2 3" key="1">
    <citation type="submission" date="2023-12" db="EMBL/GenBank/DDBJ databases">
        <title>Genome sequencing and assembly of bacterial species from a model synthetic community.</title>
        <authorList>
            <person name="Hogle S.L."/>
        </authorList>
    </citation>
    <scope>NUCLEOTIDE SEQUENCE [LARGE SCALE GENOMIC DNA]</scope>
    <source>
        <strain evidence="2 3">HAMBI_3031</strain>
    </source>
</reference>
<protein>
    <submittedName>
        <fullName evidence="2">Uncharacterized protein</fullName>
    </submittedName>
</protein>
<keyword evidence="3" id="KW-1185">Reference proteome</keyword>
<evidence type="ECO:0000313" key="2">
    <source>
        <dbReference type="EMBL" id="WQD40195.1"/>
    </source>
</evidence>
<keyword evidence="1" id="KW-0175">Coiled coil</keyword>
<feature type="coiled-coil region" evidence="1">
    <location>
        <begin position="54"/>
        <end position="174"/>
    </location>
</feature>
<sequence length="176" mass="19789">MQISKPKNSTLALFAIAIVSIITLASWSVPMTSGMFSRFFNETDTVPKKCDSKIGELNEAIAQLQKATESLKERDISREVAKAIESINLEDIHNNVEDAMLQAQSALAKVDVQKIKEEVSLALARIDREKIEEQVKLATANLQPQIQKSLEEAKRELEQAKQELESAKQRIRKEKI</sequence>
<name>A0ABZ0WCU4_9BACT</name>
<accession>A0ABZ0WCU4</accession>
<proteinExistence type="predicted"/>